<dbReference type="OrthoDB" id="1028014at2759"/>
<evidence type="ECO:0000313" key="2">
    <source>
        <dbReference type="Proteomes" id="UP000789508"/>
    </source>
</evidence>
<dbReference type="PANTHER" id="PTHR34776:SF1">
    <property type="entry name" value="F17F16.3 PROTEIN"/>
    <property type="match status" value="1"/>
</dbReference>
<dbReference type="PANTHER" id="PTHR34776">
    <property type="entry name" value="F17F16.3 PROTEIN"/>
    <property type="match status" value="1"/>
</dbReference>
<dbReference type="EMBL" id="CAJVPS010020787">
    <property type="protein sequence ID" value="CAG8705379.1"/>
    <property type="molecule type" value="Genomic_DNA"/>
</dbReference>
<dbReference type="AlphaFoldDB" id="A0A9N9HTV6"/>
<proteinExistence type="predicted"/>
<accession>A0A9N9HTV6</accession>
<dbReference type="Proteomes" id="UP000789508">
    <property type="component" value="Unassembled WGS sequence"/>
</dbReference>
<sequence>IKNKKEELLSALSEKHYSTKTKGERTLPVSQCLGTGKYLLVVHNDHTHFIYQLTNPSQVKEIQKEFNLQKEDDYLINIKNPQAATPPGVGLAEKQKVKFPASLQNKFANYSFIPLATSEFLNYEGVEFLLIAKEKVNLTNREGELKSCLEKIHSDNLLDEFAKINSPEALVPIKE</sequence>
<feature type="non-terminal residue" evidence="1">
    <location>
        <position position="1"/>
    </location>
</feature>
<gene>
    <name evidence="1" type="ORF">ALEPTO_LOCUS11720</name>
</gene>
<comment type="caution">
    <text evidence="1">The sequence shown here is derived from an EMBL/GenBank/DDBJ whole genome shotgun (WGS) entry which is preliminary data.</text>
</comment>
<keyword evidence="2" id="KW-1185">Reference proteome</keyword>
<protein>
    <submittedName>
        <fullName evidence="1">6510_t:CDS:1</fullName>
    </submittedName>
</protein>
<reference evidence="1" key="1">
    <citation type="submission" date="2021-06" db="EMBL/GenBank/DDBJ databases">
        <authorList>
            <person name="Kallberg Y."/>
            <person name="Tangrot J."/>
            <person name="Rosling A."/>
        </authorList>
    </citation>
    <scope>NUCLEOTIDE SEQUENCE</scope>
    <source>
        <strain evidence="1">FL130A</strain>
    </source>
</reference>
<organism evidence="1 2">
    <name type="scientific">Ambispora leptoticha</name>
    <dbReference type="NCBI Taxonomy" id="144679"/>
    <lineage>
        <taxon>Eukaryota</taxon>
        <taxon>Fungi</taxon>
        <taxon>Fungi incertae sedis</taxon>
        <taxon>Mucoromycota</taxon>
        <taxon>Glomeromycotina</taxon>
        <taxon>Glomeromycetes</taxon>
        <taxon>Archaeosporales</taxon>
        <taxon>Ambisporaceae</taxon>
        <taxon>Ambispora</taxon>
    </lineage>
</organism>
<evidence type="ECO:0000313" key="1">
    <source>
        <dbReference type="EMBL" id="CAG8705379.1"/>
    </source>
</evidence>
<name>A0A9N9HTV6_9GLOM</name>